<dbReference type="Pfam" id="PF15344">
    <property type="entry name" value="FAM217"/>
    <property type="match status" value="1"/>
</dbReference>
<dbReference type="PANTHER" id="PTHR22145">
    <property type="entry name" value="SI:CH211-266K22.6"/>
    <property type="match status" value="1"/>
</dbReference>
<feature type="compositionally biased region" description="Polar residues" evidence="1">
    <location>
        <begin position="14"/>
        <end position="29"/>
    </location>
</feature>
<accession>A0A7J7RT61</accession>
<dbReference type="OrthoDB" id="10027339at2759"/>
<feature type="compositionally biased region" description="Low complexity" evidence="1">
    <location>
        <begin position="312"/>
        <end position="326"/>
    </location>
</feature>
<name>A0A7J7RT61_PIPKU</name>
<keyword evidence="3" id="KW-1185">Reference proteome</keyword>
<dbReference type="PANTHER" id="PTHR22145:SF3">
    <property type="entry name" value="PROTEIN FAM217B"/>
    <property type="match status" value="1"/>
</dbReference>
<protein>
    <submittedName>
        <fullName evidence="2">Family with sequence similarity 217 member B</fullName>
    </submittedName>
</protein>
<evidence type="ECO:0000313" key="3">
    <source>
        <dbReference type="Proteomes" id="UP000558488"/>
    </source>
</evidence>
<organism evidence="2 3">
    <name type="scientific">Pipistrellus kuhlii</name>
    <name type="common">Kuhl's pipistrelle</name>
    <dbReference type="NCBI Taxonomy" id="59472"/>
    <lineage>
        <taxon>Eukaryota</taxon>
        <taxon>Metazoa</taxon>
        <taxon>Chordata</taxon>
        <taxon>Craniata</taxon>
        <taxon>Vertebrata</taxon>
        <taxon>Euteleostomi</taxon>
        <taxon>Mammalia</taxon>
        <taxon>Eutheria</taxon>
        <taxon>Laurasiatheria</taxon>
        <taxon>Chiroptera</taxon>
        <taxon>Yangochiroptera</taxon>
        <taxon>Vespertilionidae</taxon>
        <taxon>Pipistrellus</taxon>
    </lineage>
</organism>
<evidence type="ECO:0000313" key="2">
    <source>
        <dbReference type="EMBL" id="KAF6279329.1"/>
    </source>
</evidence>
<sequence length="384" mass="41338">MEAGRSWNKVPRWKNSSGKRQSESGSLSAPSRPKGSLPRLSPLAGEELGECISPEGKAERSRRGAGCRGASGNKLLLDFQSLRLMKEDSEEDSASDLSDSERVPVPPSPRSPPDLHLRAEEIDPVYFDLDLQPGQGHARPEYYYPDFLPSPCNSWDLRDMAVLANTEHRPVPGPRAGGLLGKYVQRLVQLEWLQILTVQGERARAAKARLSPAPGTLPGPAGPLKSPGRSKPLGSAGSKPRQDGAPRSGSSRKKGAPHEGHPTYCWLETSAKSPDVPVPGPSRLCPQKHALGTREEEKRSGRSPRPRSDLASSNSSRRLESSSNLRGPAPPGSLDTADPPKASRMQAHANPRKKGSADNCGQASLAGEKKLKTNGGKQNPRKFK</sequence>
<dbReference type="InterPro" id="IPR029266">
    <property type="entry name" value="FAM217"/>
</dbReference>
<proteinExistence type="predicted"/>
<dbReference type="EMBL" id="JACAGB010000060">
    <property type="protein sequence ID" value="KAF6279329.1"/>
    <property type="molecule type" value="Genomic_DNA"/>
</dbReference>
<feature type="region of interest" description="Disordered" evidence="1">
    <location>
        <begin position="207"/>
        <end position="384"/>
    </location>
</feature>
<feature type="region of interest" description="Disordered" evidence="1">
    <location>
        <begin position="1"/>
        <end position="71"/>
    </location>
</feature>
<gene>
    <name evidence="2" type="ORF">mPipKuh1_004802</name>
</gene>
<dbReference type="Proteomes" id="UP000558488">
    <property type="component" value="Unassembled WGS sequence"/>
</dbReference>
<comment type="caution">
    <text evidence="2">The sequence shown here is derived from an EMBL/GenBank/DDBJ whole genome shotgun (WGS) entry which is preliminary data.</text>
</comment>
<dbReference type="AlphaFoldDB" id="A0A7J7RT61"/>
<evidence type="ECO:0000256" key="1">
    <source>
        <dbReference type="SAM" id="MobiDB-lite"/>
    </source>
</evidence>
<reference evidence="2 3" key="1">
    <citation type="journal article" date="2020" name="Nature">
        <title>Six reference-quality genomes reveal evolution of bat adaptations.</title>
        <authorList>
            <person name="Jebb D."/>
            <person name="Huang Z."/>
            <person name="Pippel M."/>
            <person name="Hughes G.M."/>
            <person name="Lavrichenko K."/>
            <person name="Devanna P."/>
            <person name="Winkler S."/>
            <person name="Jermiin L.S."/>
            <person name="Skirmuntt E.C."/>
            <person name="Katzourakis A."/>
            <person name="Burkitt-Gray L."/>
            <person name="Ray D.A."/>
            <person name="Sullivan K.A.M."/>
            <person name="Roscito J.G."/>
            <person name="Kirilenko B.M."/>
            <person name="Davalos L.M."/>
            <person name="Corthals A.P."/>
            <person name="Power M.L."/>
            <person name="Jones G."/>
            <person name="Ransome R.D."/>
            <person name="Dechmann D.K.N."/>
            <person name="Locatelli A.G."/>
            <person name="Puechmaille S.J."/>
            <person name="Fedrigo O."/>
            <person name="Jarvis E.D."/>
            <person name="Hiller M."/>
            <person name="Vernes S.C."/>
            <person name="Myers E.W."/>
            <person name="Teeling E.C."/>
        </authorList>
    </citation>
    <scope>NUCLEOTIDE SEQUENCE [LARGE SCALE GENOMIC DNA]</scope>
    <source>
        <strain evidence="2">MPipKuh1</strain>
        <tissue evidence="2">Flight muscle</tissue>
    </source>
</reference>
<feature type="region of interest" description="Disordered" evidence="1">
    <location>
        <begin position="86"/>
        <end position="116"/>
    </location>
</feature>